<organism evidence="1 2">
    <name type="scientific">Flaviaesturariibacter flavus</name>
    <dbReference type="NCBI Taxonomy" id="2502780"/>
    <lineage>
        <taxon>Bacteria</taxon>
        <taxon>Pseudomonadati</taxon>
        <taxon>Bacteroidota</taxon>
        <taxon>Chitinophagia</taxon>
        <taxon>Chitinophagales</taxon>
        <taxon>Chitinophagaceae</taxon>
        <taxon>Flaviaestuariibacter</taxon>
    </lineage>
</organism>
<dbReference type="Proteomes" id="UP000295334">
    <property type="component" value="Unassembled WGS sequence"/>
</dbReference>
<comment type="caution">
    <text evidence="1">The sequence shown here is derived from an EMBL/GenBank/DDBJ whole genome shotgun (WGS) entry which is preliminary data.</text>
</comment>
<dbReference type="OrthoDB" id="9859160at2"/>
<gene>
    <name evidence="1" type="ORF">EPD60_10385</name>
</gene>
<sequence>MAYIEAYRFRATLPQRDLLRFLAQTPAGQYVFVATADGSLYGLFPGSEIAEYFCNEFSPESFHIIPPEELRDAARQPGCKIWGEASLLQL</sequence>
<evidence type="ECO:0000313" key="1">
    <source>
        <dbReference type="EMBL" id="TCJ14392.1"/>
    </source>
</evidence>
<reference evidence="1 2" key="1">
    <citation type="submission" date="2019-03" db="EMBL/GenBank/DDBJ databases">
        <authorList>
            <person name="Kim M.K.M."/>
        </authorList>
    </citation>
    <scope>NUCLEOTIDE SEQUENCE [LARGE SCALE GENOMIC DNA]</scope>
    <source>
        <strain evidence="1 2">17J68-12</strain>
    </source>
</reference>
<keyword evidence="2" id="KW-1185">Reference proteome</keyword>
<name>A0A4V6NAZ3_9BACT</name>
<accession>A0A4V6NAZ3</accession>
<dbReference type="RefSeq" id="WP_131449383.1">
    <property type="nucleotide sequence ID" value="NZ_SJZI01000042.1"/>
</dbReference>
<dbReference type="AlphaFoldDB" id="A0A4V6NAZ3"/>
<proteinExistence type="predicted"/>
<dbReference type="EMBL" id="SJZI01000042">
    <property type="protein sequence ID" value="TCJ14392.1"/>
    <property type="molecule type" value="Genomic_DNA"/>
</dbReference>
<evidence type="ECO:0000313" key="2">
    <source>
        <dbReference type="Proteomes" id="UP000295334"/>
    </source>
</evidence>
<protein>
    <submittedName>
        <fullName evidence="1">Uncharacterized protein</fullName>
    </submittedName>
</protein>